<organism evidence="2 3">
    <name type="scientific">Colletotrichum destructivum</name>
    <dbReference type="NCBI Taxonomy" id="34406"/>
    <lineage>
        <taxon>Eukaryota</taxon>
        <taxon>Fungi</taxon>
        <taxon>Dikarya</taxon>
        <taxon>Ascomycota</taxon>
        <taxon>Pezizomycotina</taxon>
        <taxon>Sordariomycetes</taxon>
        <taxon>Hypocreomycetidae</taxon>
        <taxon>Glomerellales</taxon>
        <taxon>Glomerellaceae</taxon>
        <taxon>Colletotrichum</taxon>
        <taxon>Colletotrichum destructivum species complex</taxon>
    </lineage>
</organism>
<evidence type="ECO:0000256" key="1">
    <source>
        <dbReference type="SAM" id="Phobius"/>
    </source>
</evidence>
<keyword evidence="1" id="KW-1133">Transmembrane helix</keyword>
<name>A0AAX4I250_9PEZI</name>
<accession>A0AAX4I250</accession>
<keyword evidence="3" id="KW-1185">Reference proteome</keyword>
<evidence type="ECO:0000313" key="2">
    <source>
        <dbReference type="EMBL" id="WQF77440.1"/>
    </source>
</evidence>
<dbReference type="AlphaFoldDB" id="A0AAX4I250"/>
<proteinExistence type="predicted"/>
<keyword evidence="1" id="KW-0812">Transmembrane</keyword>
<feature type="transmembrane region" description="Helical" evidence="1">
    <location>
        <begin position="24"/>
        <end position="43"/>
    </location>
</feature>
<keyword evidence="1" id="KW-0472">Membrane</keyword>
<dbReference type="GeneID" id="87938957"/>
<dbReference type="EMBL" id="CP137306">
    <property type="protein sequence ID" value="WQF77440.1"/>
    <property type="molecule type" value="Genomic_DNA"/>
</dbReference>
<dbReference type="RefSeq" id="XP_062774664.1">
    <property type="nucleotide sequence ID" value="XM_062918613.1"/>
</dbReference>
<gene>
    <name evidence="2" type="ORF">CDEST_02454</name>
</gene>
<reference evidence="3" key="1">
    <citation type="journal article" date="2023" name="bioRxiv">
        <title>Complete genome of the Medicago anthracnose fungus, Colletotrichum destructivum, reveals a mini-chromosome-like region within a core chromosome.</title>
        <authorList>
            <person name="Lapalu N."/>
            <person name="Simon A."/>
            <person name="Lu A."/>
            <person name="Plaumann P.-L."/>
            <person name="Amselem J."/>
            <person name="Pigne S."/>
            <person name="Auger A."/>
            <person name="Koch C."/>
            <person name="Dallery J.-F."/>
            <person name="O'Connell R.J."/>
        </authorList>
    </citation>
    <scope>NUCLEOTIDE SEQUENCE [LARGE SCALE GENOMIC DNA]</scope>
    <source>
        <strain evidence="3">CBS 520.97</strain>
    </source>
</reference>
<dbReference type="KEGG" id="cdet:87938957"/>
<dbReference type="Proteomes" id="UP001322277">
    <property type="component" value="Chromosome 2"/>
</dbReference>
<protein>
    <submittedName>
        <fullName evidence="2">Uncharacterized protein</fullName>
    </submittedName>
</protein>
<evidence type="ECO:0000313" key="3">
    <source>
        <dbReference type="Proteomes" id="UP001322277"/>
    </source>
</evidence>
<sequence>MIDAENLRSLFKDCYTKSKSTEQVIVLACALVIPVTVAFFLAFHGVKVGMIGIFAAYSDLNSENILLFFGERKKGA</sequence>